<accession>A0A238XHE3</accession>
<name>A0A238XHE3_9ACTN</name>
<keyword evidence="2" id="KW-1185">Reference proteome</keyword>
<dbReference type="EMBL" id="FZNR01000003">
    <property type="protein sequence ID" value="SNR57349.1"/>
    <property type="molecule type" value="Genomic_DNA"/>
</dbReference>
<evidence type="ECO:0000313" key="1">
    <source>
        <dbReference type="EMBL" id="SNR57349.1"/>
    </source>
</evidence>
<dbReference type="AlphaFoldDB" id="A0A238XHE3"/>
<proteinExistence type="predicted"/>
<protein>
    <recommendedName>
        <fullName evidence="3">SurA N-terminal domain-containing protein</fullName>
    </recommendedName>
</protein>
<organism evidence="1 2">
    <name type="scientific">Actinoplanes regularis</name>
    <dbReference type="NCBI Taxonomy" id="52697"/>
    <lineage>
        <taxon>Bacteria</taxon>
        <taxon>Bacillati</taxon>
        <taxon>Actinomycetota</taxon>
        <taxon>Actinomycetes</taxon>
        <taxon>Micromonosporales</taxon>
        <taxon>Micromonosporaceae</taxon>
        <taxon>Actinoplanes</taxon>
    </lineage>
</organism>
<dbReference type="Proteomes" id="UP000198415">
    <property type="component" value="Unassembled WGS sequence"/>
</dbReference>
<reference evidence="1 2" key="1">
    <citation type="submission" date="2017-06" db="EMBL/GenBank/DDBJ databases">
        <authorList>
            <person name="Kim H.J."/>
            <person name="Triplett B.A."/>
        </authorList>
    </citation>
    <scope>NUCLEOTIDE SEQUENCE [LARGE SCALE GENOMIC DNA]</scope>
    <source>
        <strain evidence="1 2">DSM 43151</strain>
    </source>
</reference>
<sequence>MTVVASLALAGLSACRAGTDVAASVGDARITEERVQAVLDDARNALGENAANLPITREDVVNVLVSRDLIDRVAARHNVRLPASPSYDQFAALVRLPATTEYVRLYTEYSTLQYDVEQSMTSTTPLSDDDLKDVFHRLTANGGIEPGTTFDTFRTSVPPEALKELQAAVALRDEVHEVADPLNVSVHPRYQPLELGVYGVRNQKTNAIYQLVAAEVGTDVTVPVSDVS</sequence>
<gene>
    <name evidence="1" type="ORF">SAMN06264365_103368</name>
</gene>
<evidence type="ECO:0008006" key="3">
    <source>
        <dbReference type="Google" id="ProtNLM"/>
    </source>
</evidence>
<evidence type="ECO:0000313" key="2">
    <source>
        <dbReference type="Proteomes" id="UP000198415"/>
    </source>
</evidence>